<dbReference type="Gene3D" id="3.40.50.1820">
    <property type="entry name" value="alpha/beta hydrolase"/>
    <property type="match status" value="1"/>
</dbReference>
<organism evidence="4 5">
    <name type="scientific">Rubripirellula lacrimiformis</name>
    <dbReference type="NCBI Taxonomy" id="1930273"/>
    <lineage>
        <taxon>Bacteria</taxon>
        <taxon>Pseudomonadati</taxon>
        <taxon>Planctomycetota</taxon>
        <taxon>Planctomycetia</taxon>
        <taxon>Pirellulales</taxon>
        <taxon>Pirellulaceae</taxon>
        <taxon>Rubripirellula</taxon>
    </lineage>
</organism>
<evidence type="ECO:0000313" key="5">
    <source>
        <dbReference type="Proteomes" id="UP000318538"/>
    </source>
</evidence>
<dbReference type="InterPro" id="IPR029063">
    <property type="entry name" value="SAM-dependent_MTases_sf"/>
</dbReference>
<dbReference type="InterPro" id="IPR022742">
    <property type="entry name" value="Hydrolase_4"/>
</dbReference>
<name>A0A517N6N6_9BACT</name>
<reference evidence="4 5" key="1">
    <citation type="submission" date="2019-02" db="EMBL/GenBank/DDBJ databases">
        <title>Deep-cultivation of Planctomycetes and their phenomic and genomic characterization uncovers novel biology.</title>
        <authorList>
            <person name="Wiegand S."/>
            <person name="Jogler M."/>
            <person name="Boedeker C."/>
            <person name="Pinto D."/>
            <person name="Vollmers J."/>
            <person name="Rivas-Marin E."/>
            <person name="Kohn T."/>
            <person name="Peeters S.H."/>
            <person name="Heuer A."/>
            <person name="Rast P."/>
            <person name="Oberbeckmann S."/>
            <person name="Bunk B."/>
            <person name="Jeske O."/>
            <person name="Meyerdierks A."/>
            <person name="Storesund J.E."/>
            <person name="Kallscheuer N."/>
            <person name="Luecker S."/>
            <person name="Lage O.M."/>
            <person name="Pohl T."/>
            <person name="Merkel B.J."/>
            <person name="Hornburger P."/>
            <person name="Mueller R.-W."/>
            <person name="Bruemmer F."/>
            <person name="Labrenz M."/>
            <person name="Spormann A.M."/>
            <person name="Op den Camp H."/>
            <person name="Overmann J."/>
            <person name="Amann R."/>
            <person name="Jetten M.S.M."/>
            <person name="Mascher T."/>
            <person name="Medema M.H."/>
            <person name="Devos D.P."/>
            <person name="Kaster A.-K."/>
            <person name="Ovreas L."/>
            <person name="Rohde M."/>
            <person name="Galperin M.Y."/>
            <person name="Jogler C."/>
        </authorList>
    </citation>
    <scope>NUCLEOTIDE SEQUENCE [LARGE SCALE GENOMIC DNA]</scope>
    <source>
        <strain evidence="4 5">K22_7</strain>
    </source>
</reference>
<evidence type="ECO:0000256" key="1">
    <source>
        <dbReference type="SAM" id="MobiDB-lite"/>
    </source>
</evidence>
<dbReference type="RefSeq" id="WP_145168594.1">
    <property type="nucleotide sequence ID" value="NZ_CP036525.1"/>
</dbReference>
<keyword evidence="5" id="KW-1185">Reference proteome</keyword>
<dbReference type="EC" id="3.1.1.-" evidence="4"/>
<dbReference type="KEGG" id="rlc:K227x_11630"/>
<sequence>MRTSIESSFLASDGQEIFYRVWEPSAASDRSVLLFHRGHEHSGRWQEFVDTCGMDDAWCFAWDARGHGRTVGPRGAAESFARMVQDAEDFARHIEQFYGLKMNRMAVVGQSVGAVVAATWIHDYAAPVRAMVLATPALRIKLYVPFAIEALRIWNKLRPGGFIRSYVRPGMLTHDAAQADAYANDPLISPQIATNVLLDLHDASQRLVDDAAAIHTPTMVWVSGKDYVVDQSLQHRFYDRLASADKRIEVLDDFYHSTFWEAGRDDVIRRTGDFLRQRLDGGADVVPNETASSEPVFGETLSSETLSGETPPSETLSRGSRHRFQQCEQPTSLLRQAWFGIQKLSLATLGRLSRGVRIGWQSGFDSGQSLDHVYRNRAEGITPLGRLIDRCYLNSIGWQGIRQRKVNMESLLDEAIAEQFRLHGSVTILDIAAGPGRYVLDTMRRNSSIPIRAILCDRDADGIAQGRQLAKEMSLADRVEFRQSDAFDPGMIAAAVGDDPIHIAIVSGLYELFPENDPVRRSLAGITDTLVDGGRLLYTDQPWHPQQEMIARVLPNRDGNPWVMRCRSQAEMDALVVETGCWRDRMRIDRWGIFSVALATKENIGGRTSDSPVPNESDHAACA</sequence>
<dbReference type="Gene3D" id="3.40.50.150">
    <property type="entry name" value="Vaccinia Virus protein VP39"/>
    <property type="match status" value="1"/>
</dbReference>
<feature type="region of interest" description="Disordered" evidence="1">
    <location>
        <begin position="284"/>
        <end position="322"/>
    </location>
</feature>
<dbReference type="AlphaFoldDB" id="A0A517N6N6"/>
<protein>
    <submittedName>
        <fullName evidence="4">Phospholipase YtpA</fullName>
        <ecNumber evidence="4">3.1.1.-</ecNumber>
    </submittedName>
</protein>
<accession>A0A517N6N6</accession>
<dbReference type="Pfam" id="PF12146">
    <property type="entry name" value="Hydrolase_4"/>
    <property type="match status" value="1"/>
</dbReference>
<feature type="compositionally biased region" description="Polar residues" evidence="1">
    <location>
        <begin position="300"/>
        <end position="318"/>
    </location>
</feature>
<proteinExistence type="predicted"/>
<dbReference type="InterPro" id="IPR051044">
    <property type="entry name" value="MAG_DAG_Lipase"/>
</dbReference>
<gene>
    <name evidence="4" type="primary">ytpA_1</name>
    <name evidence="4" type="ORF">K227x_11630</name>
</gene>
<dbReference type="SUPFAM" id="SSF53474">
    <property type="entry name" value="alpha/beta-Hydrolases"/>
    <property type="match status" value="1"/>
</dbReference>
<dbReference type="GO" id="GO:0016787">
    <property type="term" value="F:hydrolase activity"/>
    <property type="evidence" value="ECO:0007669"/>
    <property type="project" value="UniProtKB-KW"/>
</dbReference>
<dbReference type="InterPro" id="IPR022744">
    <property type="entry name" value="MeTrfase_dom_put"/>
</dbReference>
<evidence type="ECO:0000259" key="3">
    <source>
        <dbReference type="Pfam" id="PF12147"/>
    </source>
</evidence>
<dbReference type="SUPFAM" id="SSF53335">
    <property type="entry name" value="S-adenosyl-L-methionine-dependent methyltransferases"/>
    <property type="match status" value="1"/>
</dbReference>
<dbReference type="EMBL" id="CP036525">
    <property type="protein sequence ID" value="QDT02785.1"/>
    <property type="molecule type" value="Genomic_DNA"/>
</dbReference>
<dbReference type="Pfam" id="PF12147">
    <property type="entry name" value="Methyltransf_20"/>
    <property type="match status" value="1"/>
</dbReference>
<feature type="domain" description="Methyltransferase" evidence="3">
    <location>
        <begin position="322"/>
        <end position="601"/>
    </location>
</feature>
<evidence type="ECO:0000259" key="2">
    <source>
        <dbReference type="Pfam" id="PF12146"/>
    </source>
</evidence>
<dbReference type="Proteomes" id="UP000318538">
    <property type="component" value="Chromosome"/>
</dbReference>
<evidence type="ECO:0000313" key="4">
    <source>
        <dbReference type="EMBL" id="QDT02785.1"/>
    </source>
</evidence>
<dbReference type="InterPro" id="IPR029058">
    <property type="entry name" value="AB_hydrolase_fold"/>
</dbReference>
<feature type="region of interest" description="Disordered" evidence="1">
    <location>
        <begin position="604"/>
        <end position="623"/>
    </location>
</feature>
<dbReference type="CDD" id="cd02440">
    <property type="entry name" value="AdoMet_MTases"/>
    <property type="match status" value="1"/>
</dbReference>
<dbReference type="PANTHER" id="PTHR11614">
    <property type="entry name" value="PHOSPHOLIPASE-RELATED"/>
    <property type="match status" value="1"/>
</dbReference>
<keyword evidence="4" id="KW-0378">Hydrolase</keyword>
<feature type="domain" description="Serine aminopeptidase S33" evidence="2">
    <location>
        <begin position="29"/>
        <end position="261"/>
    </location>
</feature>
<dbReference type="OrthoDB" id="233176at2"/>